<sequence length="204" mass="22900">MTIRLHKGDLPHLNDYGKSVAIDTETMGLNPMRDRLCVVQLSPGDGTADVVQIAQGQTEAPNLQKLLADENVTKLFHFARFDIAALQNAFGTVTKPVYCSKVASKLVRTYTDRHGLKDLCRELLGVDLSKQQQSSDWGAEDLSSAQMEYAASDVLYLHDLKRHLDRMLKREGRMDIAKACFDFLPYRADLDLKGWAETDIFAHS</sequence>
<dbReference type="InterPro" id="IPR051086">
    <property type="entry name" value="RNase_D-like"/>
</dbReference>
<dbReference type="Proteomes" id="UP000258927">
    <property type="component" value="Chromosome"/>
</dbReference>
<proteinExistence type="predicted"/>
<dbReference type="GO" id="GO:0006139">
    <property type="term" value="P:nucleobase-containing compound metabolic process"/>
    <property type="evidence" value="ECO:0007669"/>
    <property type="project" value="InterPro"/>
</dbReference>
<dbReference type="InterPro" id="IPR036397">
    <property type="entry name" value="RNaseH_sf"/>
</dbReference>
<keyword evidence="3" id="KW-1185">Reference proteome</keyword>
<dbReference type="SUPFAM" id="SSF53098">
    <property type="entry name" value="Ribonuclease H-like"/>
    <property type="match status" value="1"/>
</dbReference>
<dbReference type="GO" id="GO:0008408">
    <property type="term" value="F:3'-5' exonuclease activity"/>
    <property type="evidence" value="ECO:0007669"/>
    <property type="project" value="InterPro"/>
</dbReference>
<dbReference type="AlphaFoldDB" id="A0A2R4MIU1"/>
<name>A0A2R4MIU1_9HYPH</name>
<dbReference type="RefSeq" id="WP_117396629.1">
    <property type="nucleotide sequence ID" value="NZ_CP021330.1"/>
</dbReference>
<evidence type="ECO:0000313" key="2">
    <source>
        <dbReference type="EMBL" id="AVX05880.1"/>
    </source>
</evidence>
<dbReference type="GO" id="GO:0003676">
    <property type="term" value="F:nucleic acid binding"/>
    <property type="evidence" value="ECO:0007669"/>
    <property type="project" value="InterPro"/>
</dbReference>
<reference evidence="2 3" key="1">
    <citation type="submission" date="2017-05" db="EMBL/GenBank/DDBJ databases">
        <title>Genome Analysis of Maritalea myrionectae HL2708#5.</title>
        <authorList>
            <consortium name="Cotde Inc.-PKNU"/>
            <person name="Jang D."/>
            <person name="Oh H.-M."/>
        </authorList>
    </citation>
    <scope>NUCLEOTIDE SEQUENCE [LARGE SCALE GENOMIC DNA]</scope>
    <source>
        <strain evidence="2 3">HL2708#5</strain>
    </source>
</reference>
<evidence type="ECO:0000259" key="1">
    <source>
        <dbReference type="SMART" id="SM00474"/>
    </source>
</evidence>
<gene>
    <name evidence="2" type="ORF">MXMO3_03376</name>
</gene>
<protein>
    <submittedName>
        <fullName evidence="2">Ribonuclease D</fullName>
    </submittedName>
</protein>
<dbReference type="InterPro" id="IPR002562">
    <property type="entry name" value="3'-5'_exonuclease_dom"/>
</dbReference>
<evidence type="ECO:0000313" key="3">
    <source>
        <dbReference type="Proteomes" id="UP000258927"/>
    </source>
</evidence>
<dbReference type="KEGG" id="mmyr:MXMO3_03376"/>
<dbReference type="SMART" id="SM00474">
    <property type="entry name" value="35EXOc"/>
    <property type="match status" value="1"/>
</dbReference>
<dbReference type="Gene3D" id="3.30.420.10">
    <property type="entry name" value="Ribonuclease H-like superfamily/Ribonuclease H"/>
    <property type="match status" value="1"/>
</dbReference>
<organism evidence="2 3">
    <name type="scientific">Maritalea myrionectae</name>
    <dbReference type="NCBI Taxonomy" id="454601"/>
    <lineage>
        <taxon>Bacteria</taxon>
        <taxon>Pseudomonadati</taxon>
        <taxon>Pseudomonadota</taxon>
        <taxon>Alphaproteobacteria</taxon>
        <taxon>Hyphomicrobiales</taxon>
        <taxon>Devosiaceae</taxon>
        <taxon>Maritalea</taxon>
    </lineage>
</organism>
<feature type="domain" description="3'-5' exonuclease" evidence="1">
    <location>
        <begin position="1"/>
        <end position="169"/>
    </location>
</feature>
<dbReference type="CDD" id="cd06142">
    <property type="entry name" value="RNaseD_exo"/>
    <property type="match status" value="1"/>
</dbReference>
<dbReference type="PANTHER" id="PTHR47649:SF1">
    <property type="entry name" value="RIBONUCLEASE D"/>
    <property type="match status" value="1"/>
</dbReference>
<dbReference type="PANTHER" id="PTHR47649">
    <property type="entry name" value="RIBONUCLEASE D"/>
    <property type="match status" value="1"/>
</dbReference>
<dbReference type="InterPro" id="IPR012337">
    <property type="entry name" value="RNaseH-like_sf"/>
</dbReference>
<accession>A0A2R4MIU1</accession>
<dbReference type="EMBL" id="CP021330">
    <property type="protein sequence ID" value="AVX05880.1"/>
    <property type="molecule type" value="Genomic_DNA"/>
</dbReference>
<dbReference type="Pfam" id="PF01612">
    <property type="entry name" value="DNA_pol_A_exo1"/>
    <property type="match status" value="1"/>
</dbReference>
<dbReference type="STRING" id="1122213.GCA_000423365_02684"/>